<proteinExistence type="predicted"/>
<reference evidence="3 4" key="1">
    <citation type="submission" date="2020-07" db="EMBL/GenBank/DDBJ databases">
        <title>Genomic diversity of species in the Neisseriaceae family.</title>
        <authorList>
            <person name="Vincent A.T."/>
            <person name="Bernet E."/>
            <person name="Veyrier F.J."/>
        </authorList>
    </citation>
    <scope>NUCLEOTIDE SEQUENCE [LARGE SCALE GENOMIC DNA]</scope>
    <source>
        <strain evidence="3 4">DSM 22244</strain>
    </source>
</reference>
<dbReference type="EMBL" id="CP059567">
    <property type="protein sequence ID" value="QMT40402.1"/>
    <property type="molecule type" value="Genomic_DNA"/>
</dbReference>
<accession>A0A7D7RMR1</accession>
<sequence>MTDETKNRGADGRNGGRKPNMCLVKGKAGKGGQNVPISDLEALQGIADADASPLVPYYENRPDGLFFIGVGMTREGEPYHLPALHIADPIGLIGRGTGEDGKEYRIIEYARRGERQRQQAALPLEGVGMPDCWRFLRGLGIGIKSGGKAQGALADYLQWEGDLTDWQIANRGGWLNDDYTAYVLPSGEIIGRSDGKVIYNGDTSKKTAYTVSGTLESWQAEVARYAAGNSRLLLVLGAAFAAPLLAPMKLENGGFHLFHSSSGGKTTAAMLALSVFGNPDKLKNTWKATALAIDNIAAATSDGFMVLDEISQAKGQDVSSVAYSLFNGVGKLQGAKQGGNRERLEWRVLLLSTGEFDALHYMKQAGFEWNAGQNVRLPSVPADAGKGFRVFDTLHGFADGAEFAETLERAAKYHYGQAGRAFVAQVAAAMHRDKAGFIAKVNGLCQAFRQSLPELDGQPARVAKRFALVAAALELATEYGITGFAAGEGAAGVRACFQAWYEREGRGNYEERTILQRAIDFIQSKGNSEMFRRLEDIGADGIHTTSRYHAGYVEQRNGYAPVYYLTREAFETEVCGGYDKDFVCKVLFDAGWLRKGSSRWTKQLKRNGMTTAWFYVLEGSQPPERQPADGESLGGR</sequence>
<evidence type="ECO:0000313" key="3">
    <source>
        <dbReference type="EMBL" id="QMT40402.1"/>
    </source>
</evidence>
<evidence type="ECO:0000259" key="2">
    <source>
        <dbReference type="Pfam" id="PF06048"/>
    </source>
</evidence>
<feature type="compositionally biased region" description="Basic and acidic residues" evidence="1">
    <location>
        <begin position="1"/>
        <end position="11"/>
    </location>
</feature>
<gene>
    <name evidence="3" type="ORF">H3L94_11340</name>
</gene>
<organism evidence="3 4">
    <name type="scientific">Neisseria shayeganii</name>
    <dbReference type="NCBI Taxonomy" id="607712"/>
    <lineage>
        <taxon>Bacteria</taxon>
        <taxon>Pseudomonadati</taxon>
        <taxon>Pseudomonadota</taxon>
        <taxon>Betaproteobacteria</taxon>
        <taxon>Neisseriales</taxon>
        <taxon>Neisseriaceae</taxon>
        <taxon>Neisseria</taxon>
    </lineage>
</organism>
<protein>
    <submittedName>
        <fullName evidence="3">DUF927 domain-containing protein</fullName>
    </submittedName>
</protein>
<feature type="domain" description="DUF927" evidence="2">
    <location>
        <begin position="61"/>
        <end position="342"/>
    </location>
</feature>
<dbReference type="InterPro" id="IPR009270">
    <property type="entry name" value="DUF927"/>
</dbReference>
<dbReference type="AlphaFoldDB" id="A0A7D7RMR1"/>
<feature type="region of interest" description="Disordered" evidence="1">
    <location>
        <begin position="1"/>
        <end position="34"/>
    </location>
</feature>
<dbReference type="Pfam" id="PF06048">
    <property type="entry name" value="DUF927"/>
    <property type="match status" value="1"/>
</dbReference>
<name>A0A7D7RMR1_9NEIS</name>
<evidence type="ECO:0000256" key="1">
    <source>
        <dbReference type="SAM" id="MobiDB-lite"/>
    </source>
</evidence>
<dbReference type="RefSeq" id="WP_182122069.1">
    <property type="nucleotide sequence ID" value="NZ_CP059567.1"/>
</dbReference>
<dbReference type="KEGG" id="nsg:H3L94_11340"/>
<dbReference type="Proteomes" id="UP000514752">
    <property type="component" value="Chromosome"/>
</dbReference>
<evidence type="ECO:0000313" key="4">
    <source>
        <dbReference type="Proteomes" id="UP000514752"/>
    </source>
</evidence>